<dbReference type="AlphaFoldDB" id="A0A7T7XQ34"/>
<feature type="domain" description="ABC transmembrane type-1" evidence="9">
    <location>
        <begin position="352"/>
        <end position="542"/>
    </location>
</feature>
<evidence type="ECO:0000256" key="4">
    <source>
        <dbReference type="ARBA" id="ARBA00022519"/>
    </source>
</evidence>
<comment type="subcellular location">
    <subcellularLocation>
        <location evidence="1">Cell inner membrane</location>
        <topology evidence="1">Multi-pass membrane protein</topology>
    </subcellularLocation>
    <subcellularLocation>
        <location evidence="8">Cell membrane</location>
        <topology evidence="8">Multi-pass membrane protein</topology>
    </subcellularLocation>
</comment>
<keyword evidence="11" id="KW-1185">Reference proteome</keyword>
<evidence type="ECO:0000259" key="9">
    <source>
        <dbReference type="PROSITE" id="PS50928"/>
    </source>
</evidence>
<feature type="transmembrane region" description="Helical" evidence="8">
    <location>
        <begin position="12"/>
        <end position="40"/>
    </location>
</feature>
<keyword evidence="2 8" id="KW-0813">Transport</keyword>
<feature type="transmembrane region" description="Helical" evidence="8">
    <location>
        <begin position="524"/>
        <end position="543"/>
    </location>
</feature>
<feature type="transmembrane region" description="Helical" evidence="8">
    <location>
        <begin position="390"/>
        <end position="409"/>
    </location>
</feature>
<feature type="transmembrane region" description="Helical" evidence="8">
    <location>
        <begin position="304"/>
        <end position="325"/>
    </location>
</feature>
<feature type="transmembrane region" description="Helical" evidence="8">
    <location>
        <begin position="101"/>
        <end position="126"/>
    </location>
</feature>
<evidence type="ECO:0000256" key="2">
    <source>
        <dbReference type="ARBA" id="ARBA00022448"/>
    </source>
</evidence>
<dbReference type="PROSITE" id="PS50928">
    <property type="entry name" value="ABC_TM1"/>
    <property type="match status" value="2"/>
</dbReference>
<evidence type="ECO:0000256" key="7">
    <source>
        <dbReference type="ARBA" id="ARBA00023136"/>
    </source>
</evidence>
<dbReference type="KEGG" id="bhc:JFL75_05740"/>
<dbReference type="GO" id="GO:0055085">
    <property type="term" value="P:transmembrane transport"/>
    <property type="evidence" value="ECO:0007669"/>
    <property type="project" value="InterPro"/>
</dbReference>
<feature type="transmembrane region" description="Helical" evidence="8">
    <location>
        <begin position="251"/>
        <end position="269"/>
    </location>
</feature>
<feature type="transmembrane region" description="Helical" evidence="8">
    <location>
        <begin position="415"/>
        <end position="431"/>
    </location>
</feature>
<dbReference type="InterPro" id="IPR035906">
    <property type="entry name" value="MetI-like_sf"/>
</dbReference>
<dbReference type="PANTHER" id="PTHR43357">
    <property type="entry name" value="INNER MEMBRANE ABC TRANSPORTER PERMEASE PROTEIN YDCV"/>
    <property type="match status" value="1"/>
</dbReference>
<dbReference type="EMBL" id="CP067089">
    <property type="protein sequence ID" value="QQO10420.1"/>
    <property type="molecule type" value="Genomic_DNA"/>
</dbReference>
<feature type="transmembrane region" description="Helical" evidence="8">
    <location>
        <begin position="466"/>
        <end position="490"/>
    </location>
</feature>
<evidence type="ECO:0000313" key="10">
    <source>
        <dbReference type="EMBL" id="QQO10420.1"/>
    </source>
</evidence>
<feature type="transmembrane region" description="Helical" evidence="8">
    <location>
        <begin position="356"/>
        <end position="378"/>
    </location>
</feature>
<keyword evidence="4" id="KW-0997">Cell inner membrane</keyword>
<feature type="transmembrane region" description="Helical" evidence="8">
    <location>
        <begin position="146"/>
        <end position="172"/>
    </location>
</feature>
<dbReference type="CDD" id="cd06261">
    <property type="entry name" value="TM_PBP2"/>
    <property type="match status" value="2"/>
</dbReference>
<comment type="similarity">
    <text evidence="8">Belongs to the binding-protein-dependent transport system permease family.</text>
</comment>
<gene>
    <name evidence="10" type="ORF">JFL75_05740</name>
</gene>
<reference evidence="10" key="1">
    <citation type="submission" date="2021-01" db="EMBL/GenBank/DDBJ databases">
        <title>Description of Breznakiella homolactica.</title>
        <authorList>
            <person name="Song Y."/>
            <person name="Brune A."/>
        </authorList>
    </citation>
    <scope>NUCLEOTIDE SEQUENCE</scope>
    <source>
        <strain evidence="10">RmG30</strain>
    </source>
</reference>
<dbReference type="PANTHER" id="PTHR43357:SF3">
    <property type="entry name" value="FE(3+)-TRANSPORT SYSTEM PERMEASE PROTEIN FBPB 2"/>
    <property type="match status" value="1"/>
</dbReference>
<dbReference type="RefSeq" id="WP_215627724.1">
    <property type="nucleotide sequence ID" value="NZ_CP067089.2"/>
</dbReference>
<evidence type="ECO:0000313" key="11">
    <source>
        <dbReference type="Proteomes" id="UP000595917"/>
    </source>
</evidence>
<dbReference type="GO" id="GO:0005886">
    <property type="term" value="C:plasma membrane"/>
    <property type="evidence" value="ECO:0007669"/>
    <property type="project" value="UniProtKB-SubCell"/>
</dbReference>
<dbReference type="InterPro" id="IPR000515">
    <property type="entry name" value="MetI-like"/>
</dbReference>
<dbReference type="Gene3D" id="1.10.3720.10">
    <property type="entry name" value="MetI-like"/>
    <property type="match status" value="2"/>
</dbReference>
<name>A0A7T7XQ34_9SPIR</name>
<evidence type="ECO:0000256" key="1">
    <source>
        <dbReference type="ARBA" id="ARBA00004429"/>
    </source>
</evidence>
<proteinExistence type="inferred from homology"/>
<sequence>MIWQKLRAKLDFWHIVTFAALAFFILFLIYPLGTILIQSIRSTATGEWTLKNFAKFFSKSYYYGALFNSFKVTLLVTLLTAVMGSLLAYIMKTVRIRGKQLLNIMIMISILSPPFIGAYSWVVLFGRNGVLTRIMNALFSVQLPGIYGFGGILMVFTLKLAPLIYLYMTGAFNNLDKSLSEAAESLGAGSFKIMVRIILPLVLPTLLASALLVFMRAMADFGTPMLIGEGYKTMPVLIYNEFISEVGGDDGFAAALSVITIVITLVIFIGQKYITNKKAVSSSSMNPMEAKPCGGIKNILAHGFCYFFTLMTIMPQLVVITTSFLKTSGTLFKAEFSLESYAKGFSKMGSSIVNTYVFGIIAIACIVLLGVLVSYVSVKRRNTLNNILDTVSMVPYIIPGSVLGIALLISFNKPPLLLSGTAFIIILAWIIRRLPYTLRSSAAILHQISPSIEEAAVSLGASNIKAFFMVTLPMMLPGVISGALMSWLSVITELSSSILLYTTRTRTLTISIYTEVLHGNNGTAAALSSILTLTTVVTLLIFFKVTGKKELEM</sequence>
<feature type="domain" description="ABC transmembrane type-1" evidence="9">
    <location>
        <begin position="66"/>
        <end position="271"/>
    </location>
</feature>
<protein>
    <submittedName>
        <fullName evidence="10">Iron ABC transporter permease</fullName>
    </submittedName>
</protein>
<dbReference type="SUPFAM" id="SSF161098">
    <property type="entry name" value="MetI-like"/>
    <property type="match status" value="2"/>
</dbReference>
<evidence type="ECO:0000256" key="5">
    <source>
        <dbReference type="ARBA" id="ARBA00022692"/>
    </source>
</evidence>
<evidence type="ECO:0000256" key="3">
    <source>
        <dbReference type="ARBA" id="ARBA00022475"/>
    </source>
</evidence>
<evidence type="ECO:0000256" key="8">
    <source>
        <dbReference type="RuleBase" id="RU363032"/>
    </source>
</evidence>
<accession>A0A7T7XQ34</accession>
<evidence type="ECO:0000256" key="6">
    <source>
        <dbReference type="ARBA" id="ARBA00022989"/>
    </source>
</evidence>
<keyword evidence="3" id="KW-1003">Cell membrane</keyword>
<feature type="transmembrane region" description="Helical" evidence="8">
    <location>
        <begin position="193"/>
        <end position="215"/>
    </location>
</feature>
<feature type="transmembrane region" description="Helical" evidence="8">
    <location>
        <begin position="60"/>
        <end position="89"/>
    </location>
</feature>
<organism evidence="10 11">
    <name type="scientific">Breznakiella homolactica</name>
    <dbReference type="NCBI Taxonomy" id="2798577"/>
    <lineage>
        <taxon>Bacteria</taxon>
        <taxon>Pseudomonadati</taxon>
        <taxon>Spirochaetota</taxon>
        <taxon>Spirochaetia</taxon>
        <taxon>Spirochaetales</taxon>
        <taxon>Breznakiellaceae</taxon>
        <taxon>Breznakiella</taxon>
    </lineage>
</organism>
<dbReference type="Proteomes" id="UP000595917">
    <property type="component" value="Chromosome"/>
</dbReference>
<keyword evidence="5 8" id="KW-0812">Transmembrane</keyword>
<dbReference type="Pfam" id="PF00528">
    <property type="entry name" value="BPD_transp_1"/>
    <property type="match status" value="2"/>
</dbReference>
<keyword evidence="6 8" id="KW-1133">Transmembrane helix</keyword>
<keyword evidence="7 8" id="KW-0472">Membrane</keyword>